<accession>A0A5E4CNR5</accession>
<dbReference type="Gene3D" id="3.40.50.300">
    <property type="entry name" value="P-loop containing nucleotide triphosphate hydrolases"/>
    <property type="match status" value="1"/>
</dbReference>
<dbReference type="GO" id="GO:0001664">
    <property type="term" value="F:G protein-coupled receptor binding"/>
    <property type="evidence" value="ECO:0007669"/>
    <property type="project" value="TreeGrafter"/>
</dbReference>
<evidence type="ECO:0000256" key="4">
    <source>
        <dbReference type="ARBA" id="ARBA00023224"/>
    </source>
</evidence>
<keyword evidence="7" id="KW-1185">Reference proteome</keyword>
<dbReference type="SUPFAM" id="SSF52540">
    <property type="entry name" value="P-loop containing nucleoside triphosphate hydrolases"/>
    <property type="match status" value="1"/>
</dbReference>
<dbReference type="FunFam" id="3.40.50.300:FF:000692">
    <property type="entry name" value="Guanine nucleotide-binding protein subunit alpha"/>
    <property type="match status" value="1"/>
</dbReference>
<evidence type="ECO:0000313" key="6">
    <source>
        <dbReference type="EMBL" id="VTJ82582.1"/>
    </source>
</evidence>
<dbReference type="AlphaFoldDB" id="A0A5E4CNR5"/>
<proteinExistence type="predicted"/>
<dbReference type="GO" id="GO:0031683">
    <property type="term" value="F:G-protein beta/gamma-subunit complex binding"/>
    <property type="evidence" value="ECO:0007669"/>
    <property type="project" value="InterPro"/>
</dbReference>
<dbReference type="GO" id="GO:0003924">
    <property type="term" value="F:GTPase activity"/>
    <property type="evidence" value="ECO:0007669"/>
    <property type="project" value="InterPro"/>
</dbReference>
<evidence type="ECO:0000256" key="2">
    <source>
        <dbReference type="ARBA" id="ARBA00022741"/>
    </source>
</evidence>
<dbReference type="GO" id="GO:0007188">
    <property type="term" value="P:adenylate cyclase-modulating G protein-coupled receptor signaling pathway"/>
    <property type="evidence" value="ECO:0007669"/>
    <property type="project" value="TreeGrafter"/>
</dbReference>
<dbReference type="PANTHER" id="PTHR10218">
    <property type="entry name" value="GTP-BINDING PROTEIN ALPHA SUBUNIT"/>
    <property type="match status" value="1"/>
</dbReference>
<organism evidence="6 7">
    <name type="scientific">Marmota monax</name>
    <name type="common">Woodchuck</name>
    <dbReference type="NCBI Taxonomy" id="9995"/>
    <lineage>
        <taxon>Eukaryota</taxon>
        <taxon>Metazoa</taxon>
        <taxon>Chordata</taxon>
        <taxon>Craniata</taxon>
        <taxon>Vertebrata</taxon>
        <taxon>Euteleostomi</taxon>
        <taxon>Mammalia</taxon>
        <taxon>Eutheria</taxon>
        <taxon>Euarchontoglires</taxon>
        <taxon>Glires</taxon>
        <taxon>Rodentia</taxon>
        <taxon>Sciuromorpha</taxon>
        <taxon>Sciuridae</taxon>
        <taxon>Xerinae</taxon>
        <taxon>Marmotini</taxon>
        <taxon>Marmota</taxon>
    </lineage>
</organism>
<dbReference type="EMBL" id="CABDUW010001553">
    <property type="protein sequence ID" value="VTJ82582.1"/>
    <property type="molecule type" value="Genomic_DNA"/>
</dbReference>
<feature type="binding site" evidence="5">
    <location>
        <begin position="23"/>
        <end position="27"/>
    </location>
    <ligand>
        <name>GTP</name>
        <dbReference type="ChEBI" id="CHEBI:37565"/>
    </ligand>
</feature>
<dbReference type="GO" id="GO:0005737">
    <property type="term" value="C:cytoplasm"/>
    <property type="evidence" value="ECO:0007669"/>
    <property type="project" value="TreeGrafter"/>
</dbReference>
<keyword evidence="1" id="KW-0479">Metal-binding</keyword>
<evidence type="ECO:0000256" key="1">
    <source>
        <dbReference type="ARBA" id="ARBA00022723"/>
    </source>
</evidence>
<dbReference type="PANTHER" id="PTHR10218:SF217">
    <property type="entry name" value="GUANINE NUCLEOTIDE-BINDING PROTEIN SUBUNIT ALPHA-15"/>
    <property type="match status" value="1"/>
</dbReference>
<evidence type="ECO:0000256" key="5">
    <source>
        <dbReference type="PIRSR" id="PIRSR601019-1"/>
    </source>
</evidence>
<dbReference type="PRINTS" id="PR00318">
    <property type="entry name" value="GPROTEINA"/>
</dbReference>
<dbReference type="GO" id="GO:0060158">
    <property type="term" value="P:phospholipase C-activating dopamine receptor signaling pathway"/>
    <property type="evidence" value="ECO:0007669"/>
    <property type="project" value="TreeGrafter"/>
</dbReference>
<keyword evidence="3 5" id="KW-0342">GTP-binding</keyword>
<dbReference type="PROSITE" id="PS51882">
    <property type="entry name" value="G_ALPHA"/>
    <property type="match status" value="1"/>
</dbReference>
<dbReference type="GO" id="GO:0005525">
    <property type="term" value="F:GTP binding"/>
    <property type="evidence" value="ECO:0007669"/>
    <property type="project" value="UniProtKB-KW"/>
</dbReference>
<gene>
    <name evidence="6" type="ORF">MONAX_5E040048</name>
</gene>
<dbReference type="InterPro" id="IPR027417">
    <property type="entry name" value="P-loop_NTPase"/>
</dbReference>
<keyword evidence="2 5" id="KW-0547">Nucleotide-binding</keyword>
<reference evidence="6" key="1">
    <citation type="submission" date="2019-04" db="EMBL/GenBank/DDBJ databases">
        <authorList>
            <person name="Alioto T."/>
            <person name="Alioto T."/>
        </authorList>
    </citation>
    <scope>NUCLEOTIDE SEQUENCE [LARGE SCALE GENOMIC DNA]</scope>
</reference>
<dbReference type="GO" id="GO:0005834">
    <property type="term" value="C:heterotrimeric G-protein complex"/>
    <property type="evidence" value="ECO:0007669"/>
    <property type="project" value="TreeGrafter"/>
</dbReference>
<dbReference type="InterPro" id="IPR001019">
    <property type="entry name" value="Gprotein_alpha_su"/>
</dbReference>
<protein>
    <submittedName>
        <fullName evidence="6">Uncharacterized protein</fullName>
    </submittedName>
</protein>
<keyword evidence="4" id="KW-0807">Transducer</keyword>
<dbReference type="Proteomes" id="UP000335636">
    <property type="component" value="Unassembled WGS sequence"/>
</dbReference>
<comment type="caution">
    <text evidence="6">The sequence shown here is derived from an EMBL/GenBank/DDBJ whole genome shotgun (WGS) entry which is preliminary data.</text>
</comment>
<name>A0A5E4CNR5_MARMO</name>
<sequence>MGLGRSQPGRALKEALGPRRIVDVGGQKSERKKWIHCFENVMALIYLASLSEYDQCLEENSQEGVDCTMLPG</sequence>
<evidence type="ECO:0000313" key="7">
    <source>
        <dbReference type="Proteomes" id="UP000335636"/>
    </source>
</evidence>
<evidence type="ECO:0000256" key="3">
    <source>
        <dbReference type="ARBA" id="ARBA00023134"/>
    </source>
</evidence>
<dbReference type="GO" id="GO:0046872">
    <property type="term" value="F:metal ion binding"/>
    <property type="evidence" value="ECO:0007669"/>
    <property type="project" value="UniProtKB-KW"/>
</dbReference>
<dbReference type="Pfam" id="PF00503">
    <property type="entry name" value="G-alpha"/>
    <property type="match status" value="1"/>
</dbReference>